<dbReference type="InterPro" id="IPR001434">
    <property type="entry name" value="OmcB-like_DUF11"/>
</dbReference>
<feature type="domain" description="Choice-of-anchor A" evidence="3">
    <location>
        <begin position="39"/>
        <end position="297"/>
    </location>
</feature>
<evidence type="ECO:0000313" key="4">
    <source>
        <dbReference type="EMBL" id="UGS34472.1"/>
    </source>
</evidence>
<evidence type="ECO:0008006" key="6">
    <source>
        <dbReference type="Google" id="ProtNLM"/>
    </source>
</evidence>
<reference evidence="4" key="1">
    <citation type="journal article" date="2022" name="Int. J. Syst. Evol. Microbiol.">
        <title>Pseudomonas aegrilactucae sp. nov. and Pseudomonas morbosilactucae sp. nov., pathogens causing bacterial rot of lettuce in Japan.</title>
        <authorList>
            <person name="Sawada H."/>
            <person name="Fujikawa T."/>
            <person name="Satou M."/>
        </authorList>
    </citation>
    <scope>NUCLEOTIDE SEQUENCE</scope>
    <source>
        <strain evidence="4">0166_1</strain>
    </source>
</reference>
<dbReference type="PANTHER" id="PTHR34819">
    <property type="entry name" value="LARGE CYSTEINE-RICH PERIPLASMIC PROTEIN OMCB"/>
    <property type="match status" value="1"/>
</dbReference>
<dbReference type="NCBIfam" id="TIGR01451">
    <property type="entry name" value="B_ant_repeat"/>
    <property type="match status" value="1"/>
</dbReference>
<accession>A0A9E6XU00</accession>
<feature type="signal peptide" evidence="1">
    <location>
        <begin position="1"/>
        <end position="29"/>
    </location>
</feature>
<dbReference type="PROSITE" id="PS51257">
    <property type="entry name" value="PROKAR_LIPOPROTEIN"/>
    <property type="match status" value="1"/>
</dbReference>
<dbReference type="NCBIfam" id="TIGR04215">
    <property type="entry name" value="choice_anch_A"/>
    <property type="match status" value="1"/>
</dbReference>
<proteinExistence type="predicted"/>
<evidence type="ECO:0000256" key="1">
    <source>
        <dbReference type="SAM" id="SignalP"/>
    </source>
</evidence>
<evidence type="ECO:0000313" key="5">
    <source>
        <dbReference type="Proteomes" id="UP001162834"/>
    </source>
</evidence>
<dbReference type="InterPro" id="IPR026588">
    <property type="entry name" value="Choice_anch_A"/>
</dbReference>
<keyword evidence="5" id="KW-1185">Reference proteome</keyword>
<evidence type="ECO:0000259" key="3">
    <source>
        <dbReference type="Pfam" id="PF20597"/>
    </source>
</evidence>
<evidence type="ECO:0000259" key="2">
    <source>
        <dbReference type="Pfam" id="PF01345"/>
    </source>
</evidence>
<dbReference type="PANTHER" id="PTHR34819:SF3">
    <property type="entry name" value="CELL SURFACE PROTEIN"/>
    <property type="match status" value="1"/>
</dbReference>
<gene>
    <name evidence="4" type="ORF">DSM104329_00850</name>
</gene>
<dbReference type="KEGG" id="sbae:DSM104329_00850"/>
<organism evidence="4 5">
    <name type="scientific">Capillimicrobium parvum</name>
    <dbReference type="NCBI Taxonomy" id="2884022"/>
    <lineage>
        <taxon>Bacteria</taxon>
        <taxon>Bacillati</taxon>
        <taxon>Actinomycetota</taxon>
        <taxon>Thermoleophilia</taxon>
        <taxon>Solirubrobacterales</taxon>
        <taxon>Capillimicrobiaceae</taxon>
        <taxon>Capillimicrobium</taxon>
    </lineage>
</organism>
<dbReference type="AlphaFoldDB" id="A0A9E6XU00"/>
<protein>
    <recommendedName>
        <fullName evidence="6">DUF11 domain-containing protein</fullName>
    </recommendedName>
</protein>
<name>A0A9E6XU00_9ACTN</name>
<dbReference type="Pfam" id="PF01345">
    <property type="entry name" value="DUF11"/>
    <property type="match status" value="1"/>
</dbReference>
<dbReference type="EMBL" id="CP087164">
    <property type="protein sequence ID" value="UGS34472.1"/>
    <property type="molecule type" value="Genomic_DNA"/>
</dbReference>
<dbReference type="InterPro" id="IPR047589">
    <property type="entry name" value="DUF11_rpt"/>
</dbReference>
<feature type="chain" id="PRO_5038540557" description="DUF11 domain-containing protein" evidence="1">
    <location>
        <begin position="30"/>
        <end position="819"/>
    </location>
</feature>
<sequence>MTLSPVRGLAAAAAGGLALLAISAPSAGAASIACAAGAPLGAAQGWTEFVAGNGQRGSESEGSIAYGGDVGGMTVGTRLTSGKDDPTLVVAGTASGWFNLQKGSAYAPNRTGGGVNFNGGGHFLATNPIDFTTAFADLRSRSTSWAAVAANGTADVVNSDVTGTSLGGNVLWLRGSDAQINVFSVTPAQLTGIKATFIDVPAGSTALINVSGTTVTVNGEVRYRSGGTYRQPDDASVGDAVARTIWNFASATSVKLSTGSAFGGTVLAPDAAVEAVSVGHNNGQVIAASFRSNFETHQFPFPGNGCVPSTTPTPPGPTSADVAIVKAASDATPKGGDVVTYTLAVRNDGPDTAKNVVAADALPPGVTFSSASSPCTQAAGIVSCAIGDLASGATRTLTIKVTADPIAAVGSVPHPGATHLTPVSKVEQQVDLEAGDTRTVALSCPAGGILTDASIRTDAVDQGTGALTDVRVVSARTTGASSWEAVVRNDAGGRAQAKGFAVCLPANTDTADGHRHALVVSDPVTVTQSPAPGAQSVTVSCPAGSTPIVPGWAFAGGSAVVAGSEPVSGGWRFDLAVTGATTATLSVRCLDTAVAAADGHTHGLKLTHVVKQVAVPAGQVVEGEVICPDDAKGIVGTWSLARGVFSLGNDPRPKTRAYRLINTGATPATATIDLECVGDRTGAERKAGPAPKPIVNTATVASDTTDLDPSNNSSSATITVTGGGPALVGGTAKLAGGAVLLRAACPAGGGVCAGRAVVAKRSKVVASTTFRLKAGQAKLLKLKVNGTGRKALRGRTNRVKASLKLRGSRTVVKALTLKR</sequence>
<dbReference type="Pfam" id="PF20597">
    <property type="entry name" value="pAdhesive_15"/>
    <property type="match status" value="1"/>
</dbReference>
<dbReference type="RefSeq" id="WP_259314145.1">
    <property type="nucleotide sequence ID" value="NZ_CP087164.1"/>
</dbReference>
<keyword evidence="1" id="KW-0732">Signal</keyword>
<dbReference type="Proteomes" id="UP001162834">
    <property type="component" value="Chromosome"/>
</dbReference>
<feature type="domain" description="DUF11" evidence="2">
    <location>
        <begin position="321"/>
        <end position="406"/>
    </location>
</feature>
<dbReference type="InterPro" id="IPR051172">
    <property type="entry name" value="Chlamydia_OmcB"/>
</dbReference>